<dbReference type="EMBL" id="LYBW01000035">
    <property type="protein sequence ID" value="ODR93034.1"/>
    <property type="molecule type" value="Genomic_DNA"/>
</dbReference>
<protein>
    <submittedName>
        <fullName evidence="1">Uncharacterized protein</fullName>
    </submittedName>
</protein>
<dbReference type="AlphaFoldDB" id="A0A1E3VHL9"/>
<dbReference type="RefSeq" id="WP_069456763.1">
    <property type="nucleotide sequence ID" value="NZ_CP034910.1"/>
</dbReference>
<evidence type="ECO:0000313" key="2">
    <source>
        <dbReference type="Proteomes" id="UP000094342"/>
    </source>
</evidence>
<accession>A0A1E3VHL9</accession>
<sequence length="87" mass="9498">MAKPINPYMVLALASVLPGAGHVAVRNASRGLAFAFFVVFFSVVTYMTAPPDRSFLGRHAGGLFVWALSIPDAYRRARVRTVMARKS</sequence>
<dbReference type="Proteomes" id="UP000094342">
    <property type="component" value="Unassembled WGS sequence"/>
</dbReference>
<keyword evidence="2" id="KW-1185">Reference proteome</keyword>
<dbReference type="STRING" id="1752398.A8M32_02175"/>
<organism evidence="1 2">
    <name type="scientific">Sinorhizobium alkalisoli</name>
    <dbReference type="NCBI Taxonomy" id="1752398"/>
    <lineage>
        <taxon>Bacteria</taxon>
        <taxon>Pseudomonadati</taxon>
        <taxon>Pseudomonadota</taxon>
        <taxon>Alphaproteobacteria</taxon>
        <taxon>Hyphomicrobiales</taxon>
        <taxon>Rhizobiaceae</taxon>
        <taxon>Sinorhizobium/Ensifer group</taxon>
        <taxon>Sinorhizobium</taxon>
    </lineage>
</organism>
<name>A0A1E3VHL9_9HYPH</name>
<proteinExistence type="predicted"/>
<comment type="caution">
    <text evidence="1">The sequence shown here is derived from an EMBL/GenBank/DDBJ whole genome shotgun (WGS) entry which is preliminary data.</text>
</comment>
<reference evidence="2" key="1">
    <citation type="submission" date="2016-05" db="EMBL/GenBank/DDBJ databases">
        <authorList>
            <person name="Li Y."/>
        </authorList>
    </citation>
    <scope>NUCLEOTIDE SEQUENCE [LARGE SCALE GENOMIC DNA]</scope>
    <source>
        <strain evidence="2">YIC4027</strain>
    </source>
</reference>
<evidence type="ECO:0000313" key="1">
    <source>
        <dbReference type="EMBL" id="ODR93034.1"/>
    </source>
</evidence>
<gene>
    <name evidence="1" type="ORF">A8M32_02175</name>
</gene>
<dbReference type="OrthoDB" id="9808598at2"/>